<feature type="region of interest" description="Disordered" evidence="1">
    <location>
        <begin position="1"/>
        <end position="98"/>
    </location>
</feature>
<feature type="non-terminal residue" evidence="2">
    <location>
        <position position="269"/>
    </location>
</feature>
<feature type="region of interest" description="Disordered" evidence="1">
    <location>
        <begin position="219"/>
        <end position="269"/>
    </location>
</feature>
<dbReference type="AlphaFoldDB" id="A0A0F9DFY8"/>
<feature type="compositionally biased region" description="Low complexity" evidence="1">
    <location>
        <begin position="1"/>
        <end position="26"/>
    </location>
</feature>
<evidence type="ECO:0000313" key="2">
    <source>
        <dbReference type="EMBL" id="KKL60618.1"/>
    </source>
</evidence>
<feature type="compositionally biased region" description="Basic and acidic residues" evidence="1">
    <location>
        <begin position="57"/>
        <end position="93"/>
    </location>
</feature>
<comment type="caution">
    <text evidence="2">The sequence shown here is derived from an EMBL/GenBank/DDBJ whole genome shotgun (WGS) entry which is preliminary data.</text>
</comment>
<reference evidence="2" key="1">
    <citation type="journal article" date="2015" name="Nature">
        <title>Complex archaea that bridge the gap between prokaryotes and eukaryotes.</title>
        <authorList>
            <person name="Spang A."/>
            <person name="Saw J.H."/>
            <person name="Jorgensen S.L."/>
            <person name="Zaremba-Niedzwiedzka K."/>
            <person name="Martijn J."/>
            <person name="Lind A.E."/>
            <person name="van Eijk R."/>
            <person name="Schleper C."/>
            <person name="Guy L."/>
            <person name="Ettema T.J."/>
        </authorList>
    </citation>
    <scope>NUCLEOTIDE SEQUENCE</scope>
</reference>
<feature type="compositionally biased region" description="Basic and acidic residues" evidence="1">
    <location>
        <begin position="219"/>
        <end position="232"/>
    </location>
</feature>
<gene>
    <name evidence="2" type="ORF">LCGC14_2203510</name>
</gene>
<organism evidence="2">
    <name type="scientific">marine sediment metagenome</name>
    <dbReference type="NCBI Taxonomy" id="412755"/>
    <lineage>
        <taxon>unclassified sequences</taxon>
        <taxon>metagenomes</taxon>
        <taxon>ecological metagenomes</taxon>
    </lineage>
</organism>
<dbReference type="EMBL" id="LAZR01029087">
    <property type="protein sequence ID" value="KKL60618.1"/>
    <property type="molecule type" value="Genomic_DNA"/>
</dbReference>
<evidence type="ECO:0000256" key="1">
    <source>
        <dbReference type="SAM" id="MobiDB-lite"/>
    </source>
</evidence>
<proteinExistence type="predicted"/>
<name>A0A0F9DFY8_9ZZZZ</name>
<sequence>MDDSEATATQTAPETPTVAVPAVPETPEAPAPEVPAAPDPTPAPETPEVPEVPEPPNPRDELEHERFKPHLERRDRRIAAAAREEEAATRKEAQVSVDAQEVTRSLQNIYGNIVQKLGDADSEAVERLLPRLESAAAPFVEAEKKKLRDEGSKEGQATLHQGILASVQQSLGQRAWEDMEDYFSTTSGLTWADILNKYHELRSGGAKETWKTEKTTLETQIEDLKAKARPDGPDTAPKGGGGSGGYSTKAEARTLHAKGKISNADMRAI</sequence>
<feature type="compositionally biased region" description="Pro residues" evidence="1">
    <location>
        <begin position="27"/>
        <end position="56"/>
    </location>
</feature>
<accession>A0A0F9DFY8</accession>
<protein>
    <submittedName>
        <fullName evidence="2">Uncharacterized protein</fullName>
    </submittedName>
</protein>